<dbReference type="InterPro" id="IPR011991">
    <property type="entry name" value="ArsR-like_HTH"/>
</dbReference>
<organism evidence="3 4">
    <name type="scientific">Halopelagius longus</name>
    <dbReference type="NCBI Taxonomy" id="1236180"/>
    <lineage>
        <taxon>Archaea</taxon>
        <taxon>Methanobacteriati</taxon>
        <taxon>Methanobacteriota</taxon>
        <taxon>Stenosarchaea group</taxon>
        <taxon>Halobacteria</taxon>
        <taxon>Halobacteriales</taxon>
        <taxon>Haloferacaceae</taxon>
    </lineage>
</organism>
<dbReference type="InterPro" id="IPR002831">
    <property type="entry name" value="Tscrpt_reg_TrmB_N"/>
</dbReference>
<dbReference type="InterPro" id="IPR001845">
    <property type="entry name" value="HTH_ArsR_DNA-bd_dom"/>
</dbReference>
<dbReference type="EMBL" id="FNKQ01000007">
    <property type="protein sequence ID" value="SDR15788.1"/>
    <property type="molecule type" value="Genomic_DNA"/>
</dbReference>
<keyword evidence="5" id="KW-1185">Reference proteome</keyword>
<dbReference type="EMBL" id="QQST01000006">
    <property type="protein sequence ID" value="RDI69525.1"/>
    <property type="molecule type" value="Genomic_DNA"/>
</dbReference>
<dbReference type="SUPFAM" id="SSF46785">
    <property type="entry name" value="Winged helix' DNA-binding domain"/>
    <property type="match status" value="1"/>
</dbReference>
<name>A0A1H1GSB5_9EURY</name>
<reference evidence="2 5" key="3">
    <citation type="submission" date="2018-07" db="EMBL/GenBank/DDBJ databases">
        <title>Genome sequence of extremly halophilic archaeon Halopelagius longus strain BC12-B1.</title>
        <authorList>
            <person name="Zhang X."/>
        </authorList>
    </citation>
    <scope>NUCLEOTIDE SEQUENCE [LARGE SCALE GENOMIC DNA]</scope>
    <source>
        <strain evidence="2 5">BC12-B1</strain>
    </source>
</reference>
<dbReference type="Proteomes" id="UP000255421">
    <property type="component" value="Unassembled WGS sequence"/>
</dbReference>
<protein>
    <submittedName>
        <fullName evidence="2">ArsR family transcriptional regulator</fullName>
    </submittedName>
    <submittedName>
        <fullName evidence="3">Predicted transcriptional regulator</fullName>
    </submittedName>
</protein>
<dbReference type="AlphaFoldDB" id="A0A1H1GSB5"/>
<feature type="domain" description="HTH arsR-type" evidence="1">
    <location>
        <begin position="99"/>
        <end position="182"/>
    </location>
</feature>
<evidence type="ECO:0000313" key="4">
    <source>
        <dbReference type="Proteomes" id="UP000199289"/>
    </source>
</evidence>
<gene>
    <name evidence="2" type="ORF">DWB78_18890</name>
    <name evidence="3" type="ORF">SAMN05216278_3801</name>
</gene>
<dbReference type="InterPro" id="IPR036390">
    <property type="entry name" value="WH_DNA-bd_sf"/>
</dbReference>
<sequence length="209" mass="23726">MSRLNRFQYATQQRPTHTPMDNGALTPIRCFLVEYNNNLYVRELNVNSGNIDPQVTAYSCRQCEFVALGNAAQKCCGEEMEPVEVGAVNEPTLMDLLSQVFGISQTGVDICVYLVEEEEATTDEIATALEYNRSTVSRQLTQMRELGVIECRKKSLNEGGQVYLYSPVSPNEMRRRHRECLLTWVTDAFRLLDEIDKQKLKAVSERSDG</sequence>
<reference evidence="3" key="1">
    <citation type="submission" date="2016-10" db="EMBL/GenBank/DDBJ databases">
        <authorList>
            <person name="de Groot N.N."/>
        </authorList>
    </citation>
    <scope>NUCLEOTIDE SEQUENCE [LARGE SCALE GENOMIC DNA]</scope>
    <source>
        <strain evidence="3">CGMCC 1.12397</strain>
    </source>
</reference>
<reference evidence="4" key="2">
    <citation type="submission" date="2016-10" db="EMBL/GenBank/DDBJ databases">
        <authorList>
            <person name="Varghese N."/>
            <person name="Submissions S."/>
        </authorList>
    </citation>
    <scope>NUCLEOTIDE SEQUENCE [LARGE SCALE GENOMIC DNA]</scope>
    <source>
        <strain evidence="4">CGMCC 1.12397</strain>
    </source>
</reference>
<evidence type="ECO:0000313" key="5">
    <source>
        <dbReference type="Proteomes" id="UP000255421"/>
    </source>
</evidence>
<evidence type="ECO:0000313" key="2">
    <source>
        <dbReference type="EMBL" id="RDI69525.1"/>
    </source>
</evidence>
<dbReference type="SMART" id="SM00418">
    <property type="entry name" value="HTH_ARSR"/>
    <property type="match status" value="1"/>
</dbReference>
<accession>A0A1H1GSB5</accession>
<dbReference type="Proteomes" id="UP000199289">
    <property type="component" value="Unassembled WGS sequence"/>
</dbReference>
<evidence type="ECO:0000313" key="3">
    <source>
        <dbReference type="EMBL" id="SDR15788.1"/>
    </source>
</evidence>
<dbReference type="CDD" id="cd00090">
    <property type="entry name" value="HTH_ARSR"/>
    <property type="match status" value="1"/>
</dbReference>
<dbReference type="InterPro" id="IPR036388">
    <property type="entry name" value="WH-like_DNA-bd_sf"/>
</dbReference>
<evidence type="ECO:0000259" key="1">
    <source>
        <dbReference type="SMART" id="SM00418"/>
    </source>
</evidence>
<dbReference type="Pfam" id="PF01978">
    <property type="entry name" value="TrmB"/>
    <property type="match status" value="1"/>
</dbReference>
<dbReference type="Gene3D" id="1.10.10.10">
    <property type="entry name" value="Winged helix-like DNA-binding domain superfamily/Winged helix DNA-binding domain"/>
    <property type="match status" value="1"/>
</dbReference>
<dbReference type="GO" id="GO:0003700">
    <property type="term" value="F:DNA-binding transcription factor activity"/>
    <property type="evidence" value="ECO:0007669"/>
    <property type="project" value="InterPro"/>
</dbReference>
<proteinExistence type="predicted"/>